<dbReference type="EMBL" id="JBHMFI010000001">
    <property type="protein sequence ID" value="MFB9073434.1"/>
    <property type="molecule type" value="Genomic_DNA"/>
</dbReference>
<protein>
    <submittedName>
        <fullName evidence="2">Uncharacterized protein</fullName>
    </submittedName>
</protein>
<evidence type="ECO:0000313" key="2">
    <source>
        <dbReference type="EMBL" id="MFB9073434.1"/>
    </source>
</evidence>
<accession>A0ABV5G3D4</accession>
<evidence type="ECO:0000256" key="1">
    <source>
        <dbReference type="SAM" id="MobiDB-lite"/>
    </source>
</evidence>
<organism evidence="2 3">
    <name type="scientific">Citricoccus parietis</name>
    <dbReference type="NCBI Taxonomy" id="592307"/>
    <lineage>
        <taxon>Bacteria</taxon>
        <taxon>Bacillati</taxon>
        <taxon>Actinomycetota</taxon>
        <taxon>Actinomycetes</taxon>
        <taxon>Micrococcales</taxon>
        <taxon>Micrococcaceae</taxon>
        <taxon>Citricoccus</taxon>
    </lineage>
</organism>
<evidence type="ECO:0000313" key="3">
    <source>
        <dbReference type="Proteomes" id="UP001589575"/>
    </source>
</evidence>
<feature type="region of interest" description="Disordered" evidence="1">
    <location>
        <begin position="1"/>
        <end position="58"/>
    </location>
</feature>
<keyword evidence="3" id="KW-1185">Reference proteome</keyword>
<gene>
    <name evidence="2" type="ORF">ACFFX0_20430</name>
</gene>
<proteinExistence type="predicted"/>
<sequence>MPEHWGAGCPHSRAGRSGVLRTLPGSEPGLRSSVRCPWNRGRSPPAGRPPPRVGASRR</sequence>
<reference evidence="2 3" key="1">
    <citation type="submission" date="2024-09" db="EMBL/GenBank/DDBJ databases">
        <authorList>
            <person name="Sun Q."/>
            <person name="Mori K."/>
        </authorList>
    </citation>
    <scope>NUCLEOTIDE SEQUENCE [LARGE SCALE GENOMIC DNA]</scope>
    <source>
        <strain evidence="2 3">CCM 7609</strain>
    </source>
</reference>
<name>A0ABV5G3D4_9MICC</name>
<dbReference type="Proteomes" id="UP001589575">
    <property type="component" value="Unassembled WGS sequence"/>
</dbReference>
<comment type="caution">
    <text evidence="2">The sequence shown here is derived from an EMBL/GenBank/DDBJ whole genome shotgun (WGS) entry which is preliminary data.</text>
</comment>